<accession>A0AAE1AYW6</accession>
<name>A0AAE1AYW6_9GAST</name>
<reference evidence="1" key="1">
    <citation type="journal article" date="2023" name="G3 (Bethesda)">
        <title>A reference genome for the long-term kleptoplast-retaining sea slug Elysia crispata morphotype clarki.</title>
        <authorList>
            <person name="Eastman K.E."/>
            <person name="Pendleton A.L."/>
            <person name="Shaikh M.A."/>
            <person name="Suttiyut T."/>
            <person name="Ogas R."/>
            <person name="Tomko P."/>
            <person name="Gavelis G."/>
            <person name="Widhalm J.R."/>
            <person name="Wisecaver J.H."/>
        </authorList>
    </citation>
    <scope>NUCLEOTIDE SEQUENCE</scope>
    <source>
        <strain evidence="1">ECLA1</strain>
    </source>
</reference>
<dbReference type="EMBL" id="JAWDGP010000856">
    <property type="protein sequence ID" value="KAK3796674.1"/>
    <property type="molecule type" value="Genomic_DNA"/>
</dbReference>
<proteinExistence type="predicted"/>
<comment type="caution">
    <text evidence="1">The sequence shown here is derived from an EMBL/GenBank/DDBJ whole genome shotgun (WGS) entry which is preliminary data.</text>
</comment>
<gene>
    <name evidence="1" type="ORF">RRG08_008445</name>
</gene>
<dbReference type="InterPro" id="IPR043136">
    <property type="entry name" value="B30.2/SPRY_sf"/>
</dbReference>
<evidence type="ECO:0000313" key="2">
    <source>
        <dbReference type="Proteomes" id="UP001283361"/>
    </source>
</evidence>
<dbReference type="Gene3D" id="2.60.120.920">
    <property type="match status" value="1"/>
</dbReference>
<keyword evidence="2" id="KW-1185">Reference proteome</keyword>
<sequence>MREIRSVCGQINESVGEKEANLLTVISSQRHEAVKQCLALTSEVKAQTQSLDLLEDQVNDIVALTAVHSGTDVSNDIASIQERVSSIQSRSLTSRAKQIPRQPKLGQVNVEEYVASLEFVKDAKLLSLHITDIVHRPVSSGPALVEVKWRTLDDIKDIQLTAKSKDPRGFDIATTVFLTRSMTSYLMTLPWVNAEYTIRLEGTAENGAKYPPVHRPIRTMPYVHCFKARFNPSTCHKRIAVSSGRDEVVHRKCKMANLQSACAVTTSFQRLEKLEGALADDCLPILPFVYWETIVHFQVFGKLGNSKLLCDIGICKQGTEDASSLLCDNQKSYCAYLVRRNNSVALEFWNGPNRDTLPRSIPILDLTREKEKSLRLGFYFDAMKRVVAIVSPGNNTILAQFYVKTTSLIPVCGLYCFEQVFTMVKFSDPQKLPTVLCKLMKWSHGS</sequence>
<evidence type="ECO:0000313" key="1">
    <source>
        <dbReference type="EMBL" id="KAK3796674.1"/>
    </source>
</evidence>
<dbReference type="Proteomes" id="UP001283361">
    <property type="component" value="Unassembled WGS sequence"/>
</dbReference>
<dbReference type="AlphaFoldDB" id="A0AAE1AYW6"/>
<protein>
    <submittedName>
        <fullName evidence="1">Uncharacterized protein</fullName>
    </submittedName>
</protein>
<organism evidence="1 2">
    <name type="scientific">Elysia crispata</name>
    <name type="common">lettuce slug</name>
    <dbReference type="NCBI Taxonomy" id="231223"/>
    <lineage>
        <taxon>Eukaryota</taxon>
        <taxon>Metazoa</taxon>
        <taxon>Spiralia</taxon>
        <taxon>Lophotrochozoa</taxon>
        <taxon>Mollusca</taxon>
        <taxon>Gastropoda</taxon>
        <taxon>Heterobranchia</taxon>
        <taxon>Euthyneura</taxon>
        <taxon>Panpulmonata</taxon>
        <taxon>Sacoglossa</taxon>
        <taxon>Placobranchoidea</taxon>
        <taxon>Plakobranchidae</taxon>
        <taxon>Elysia</taxon>
    </lineage>
</organism>